<accession>A0A9D1MM75</accession>
<evidence type="ECO:0000256" key="3">
    <source>
        <dbReference type="ARBA" id="ARBA00022691"/>
    </source>
</evidence>
<dbReference type="FunFam" id="2.40.50.140:FF:000097">
    <property type="entry name" value="23S rRNA (uracil(1939)-C(5))-methyltransferase RlmD"/>
    <property type="match status" value="1"/>
</dbReference>
<feature type="active site" evidence="5">
    <location>
        <position position="404"/>
    </location>
</feature>
<reference evidence="7" key="1">
    <citation type="submission" date="2020-10" db="EMBL/GenBank/DDBJ databases">
        <authorList>
            <person name="Gilroy R."/>
        </authorList>
    </citation>
    <scope>NUCLEOTIDE SEQUENCE</scope>
    <source>
        <strain evidence="7">9366</strain>
    </source>
</reference>
<evidence type="ECO:0000259" key="6">
    <source>
        <dbReference type="PROSITE" id="PS50926"/>
    </source>
</evidence>
<evidence type="ECO:0000313" key="8">
    <source>
        <dbReference type="Proteomes" id="UP000824145"/>
    </source>
</evidence>
<dbReference type="PANTHER" id="PTHR11061:SF30">
    <property type="entry name" value="TRNA (URACIL(54)-C(5))-METHYLTRANSFERASE"/>
    <property type="match status" value="1"/>
</dbReference>
<evidence type="ECO:0000256" key="1">
    <source>
        <dbReference type="ARBA" id="ARBA00022603"/>
    </source>
</evidence>
<comment type="caution">
    <text evidence="7">The sequence shown here is derived from an EMBL/GenBank/DDBJ whole genome shotgun (WGS) entry which is preliminary data.</text>
</comment>
<dbReference type="GO" id="GO:0070041">
    <property type="term" value="F:rRNA (uridine-C5-)-methyltransferase activity"/>
    <property type="evidence" value="ECO:0007669"/>
    <property type="project" value="TreeGrafter"/>
</dbReference>
<dbReference type="PROSITE" id="PS01230">
    <property type="entry name" value="TRMA_1"/>
    <property type="match status" value="1"/>
</dbReference>
<dbReference type="PROSITE" id="PS51687">
    <property type="entry name" value="SAM_MT_RNA_M5U"/>
    <property type="match status" value="1"/>
</dbReference>
<dbReference type="Pfam" id="PF05958">
    <property type="entry name" value="tRNA_U5-meth_tr"/>
    <property type="match status" value="1"/>
</dbReference>
<name>A0A9D1MM75_9FIRM</name>
<evidence type="ECO:0000313" key="7">
    <source>
        <dbReference type="EMBL" id="HIU62852.1"/>
    </source>
</evidence>
<reference evidence="7" key="2">
    <citation type="journal article" date="2021" name="PeerJ">
        <title>Extensive microbial diversity within the chicken gut microbiome revealed by metagenomics and culture.</title>
        <authorList>
            <person name="Gilroy R."/>
            <person name="Ravi A."/>
            <person name="Getino M."/>
            <person name="Pursley I."/>
            <person name="Horton D.L."/>
            <person name="Alikhan N.F."/>
            <person name="Baker D."/>
            <person name="Gharbi K."/>
            <person name="Hall N."/>
            <person name="Watson M."/>
            <person name="Adriaenssens E.M."/>
            <person name="Foster-Nyarko E."/>
            <person name="Jarju S."/>
            <person name="Secka A."/>
            <person name="Antonio M."/>
            <person name="Oren A."/>
            <person name="Chaudhuri R.R."/>
            <person name="La Ragione R."/>
            <person name="Hildebrand F."/>
            <person name="Pallen M.J."/>
        </authorList>
    </citation>
    <scope>NUCLEOTIDE SEQUENCE</scope>
    <source>
        <strain evidence="7">9366</strain>
    </source>
</reference>
<dbReference type="NCBIfam" id="TIGR00479">
    <property type="entry name" value="rumA"/>
    <property type="match status" value="1"/>
</dbReference>
<gene>
    <name evidence="7" type="primary">rlmD</name>
    <name evidence="7" type="ORF">IAB07_03685</name>
</gene>
<evidence type="ECO:0000256" key="4">
    <source>
        <dbReference type="PROSITE-ProRule" id="PRU01024"/>
    </source>
</evidence>
<dbReference type="EC" id="2.1.1.190" evidence="7"/>
<dbReference type="Proteomes" id="UP000824145">
    <property type="component" value="Unassembled WGS sequence"/>
</dbReference>
<dbReference type="InterPro" id="IPR029063">
    <property type="entry name" value="SAM-dependent_MTases_sf"/>
</dbReference>
<dbReference type="InterPro" id="IPR002792">
    <property type="entry name" value="TRAM_dom"/>
</dbReference>
<keyword evidence="1 4" id="KW-0489">Methyltransferase</keyword>
<dbReference type="Pfam" id="PF01938">
    <property type="entry name" value="TRAM"/>
    <property type="match status" value="1"/>
</dbReference>
<dbReference type="InterPro" id="IPR010280">
    <property type="entry name" value="U5_MeTrfase_fam"/>
</dbReference>
<evidence type="ECO:0000256" key="5">
    <source>
        <dbReference type="PROSITE-ProRule" id="PRU10015"/>
    </source>
</evidence>
<dbReference type="PROSITE" id="PS50926">
    <property type="entry name" value="TRAM"/>
    <property type="match status" value="1"/>
</dbReference>
<comment type="similarity">
    <text evidence="4">Belongs to the class I-like SAM-binding methyltransferase superfamily. RNA M5U methyltransferase family.</text>
</comment>
<dbReference type="InterPro" id="IPR012340">
    <property type="entry name" value="NA-bd_OB-fold"/>
</dbReference>
<dbReference type="CDD" id="cd02440">
    <property type="entry name" value="AdoMet_MTases"/>
    <property type="match status" value="1"/>
</dbReference>
<dbReference type="PANTHER" id="PTHR11061">
    <property type="entry name" value="RNA M5U METHYLTRANSFERASE"/>
    <property type="match status" value="1"/>
</dbReference>
<dbReference type="Gene3D" id="2.40.50.1070">
    <property type="match status" value="1"/>
</dbReference>
<feature type="binding site" evidence="4">
    <location>
        <position position="309"/>
    </location>
    <ligand>
        <name>S-adenosyl-L-methionine</name>
        <dbReference type="ChEBI" id="CHEBI:59789"/>
    </ligand>
</feature>
<organism evidence="7 8">
    <name type="scientific">Candidatus Caccalectryoclostridium excrementigallinarum</name>
    <dbReference type="NCBI Taxonomy" id="2840710"/>
    <lineage>
        <taxon>Bacteria</taxon>
        <taxon>Bacillati</taxon>
        <taxon>Bacillota</taxon>
        <taxon>Clostridia</taxon>
        <taxon>Christensenellales</taxon>
        <taxon>Christensenellaceae</taxon>
        <taxon>Christensenellaceae incertae sedis</taxon>
        <taxon>Candidatus Caccalectryoclostridium</taxon>
    </lineage>
</organism>
<dbReference type="InterPro" id="IPR030390">
    <property type="entry name" value="MeTrfase_TrmA_AS"/>
</dbReference>
<feature type="binding site" evidence="4">
    <location>
        <position position="377"/>
    </location>
    <ligand>
        <name>S-adenosyl-L-methionine</name>
        <dbReference type="ChEBI" id="CHEBI:59789"/>
    </ligand>
</feature>
<dbReference type="EMBL" id="DVNJ01000019">
    <property type="protein sequence ID" value="HIU62852.1"/>
    <property type="molecule type" value="Genomic_DNA"/>
</dbReference>
<dbReference type="SUPFAM" id="SSF53335">
    <property type="entry name" value="S-adenosyl-L-methionine-dependent methyltransferases"/>
    <property type="match status" value="1"/>
</dbReference>
<protein>
    <submittedName>
        <fullName evidence="7">23S rRNA (Uracil(1939)-C(5))-methyltransferase RlmD</fullName>
        <ecNumber evidence="7">2.1.1.190</ecNumber>
    </submittedName>
</protein>
<feature type="binding site" evidence="4">
    <location>
        <position position="330"/>
    </location>
    <ligand>
        <name>S-adenosyl-L-methionine</name>
        <dbReference type="ChEBI" id="CHEBI:59789"/>
    </ligand>
</feature>
<feature type="binding site" evidence="4">
    <location>
        <position position="280"/>
    </location>
    <ligand>
        <name>S-adenosyl-L-methionine</name>
        <dbReference type="ChEBI" id="CHEBI:59789"/>
    </ligand>
</feature>
<dbReference type="GO" id="GO:0070475">
    <property type="term" value="P:rRNA base methylation"/>
    <property type="evidence" value="ECO:0007669"/>
    <property type="project" value="TreeGrafter"/>
</dbReference>
<sequence>MKIGDICETRIISQGMEGEGVARIGGCVVFIPLALAGEEVRVRITQVKKDFLRAQIIKVLSPSPDRITPDCPAFFRCGGCGLRHMPYEKELLLKREKVENCLKKAGVTAKVEKVFPSPRLNASRNKAQVPFAEDEKGVIFAGYFKRDSHKAVPLPSEGCLQHDENTNRIIRAVVDACNEHSLSVYDEVSLSGVMRHVLVRRIGGSYAVTLVINADELPCKEAFISSIAALKIPFSLSYNVNKKATNVITGEKTIPVFGKLAATGEICGVKTEISPLSFMQVNDEICRAIYGEVKALAQALRPRTVLDAYGGVGVISNLLAPFCERAYCVEIVPQAIENGKAIAALNGNAEKITNILGDAAKIIPSLPLGENCLAVLDPPRKGCDKKVLDALLTAEPQTIVYISCNPATLARDLALLGEKYTPSLIRPYDMFPRTFHVETMVVLRRN</sequence>
<feature type="active site" description="Nucleophile" evidence="4">
    <location>
        <position position="404"/>
    </location>
</feature>
<dbReference type="Gene3D" id="3.40.50.150">
    <property type="entry name" value="Vaccinia Virus protein VP39"/>
    <property type="match status" value="1"/>
</dbReference>
<feature type="domain" description="TRAM" evidence="6">
    <location>
        <begin position="1"/>
        <end position="58"/>
    </location>
</feature>
<keyword evidence="2 4" id="KW-0808">Transferase</keyword>
<keyword evidence="3 4" id="KW-0949">S-adenosyl-L-methionine</keyword>
<proteinExistence type="inferred from homology"/>
<evidence type="ECO:0000256" key="2">
    <source>
        <dbReference type="ARBA" id="ARBA00022679"/>
    </source>
</evidence>
<dbReference type="SUPFAM" id="SSF50249">
    <property type="entry name" value="Nucleic acid-binding proteins"/>
    <property type="match status" value="1"/>
</dbReference>
<dbReference type="AlphaFoldDB" id="A0A9D1MM75"/>
<dbReference type="Gene3D" id="2.40.50.140">
    <property type="entry name" value="Nucleic acid-binding proteins"/>
    <property type="match status" value="1"/>
</dbReference>